<organism evidence="1 2">
    <name type="scientific">Mycena pura</name>
    <dbReference type="NCBI Taxonomy" id="153505"/>
    <lineage>
        <taxon>Eukaryota</taxon>
        <taxon>Fungi</taxon>
        <taxon>Dikarya</taxon>
        <taxon>Basidiomycota</taxon>
        <taxon>Agaricomycotina</taxon>
        <taxon>Agaricomycetes</taxon>
        <taxon>Agaricomycetidae</taxon>
        <taxon>Agaricales</taxon>
        <taxon>Marasmiineae</taxon>
        <taxon>Mycenaceae</taxon>
        <taxon>Mycena</taxon>
    </lineage>
</organism>
<evidence type="ECO:0000313" key="2">
    <source>
        <dbReference type="Proteomes" id="UP001219525"/>
    </source>
</evidence>
<dbReference type="Proteomes" id="UP001219525">
    <property type="component" value="Unassembled WGS sequence"/>
</dbReference>
<comment type="caution">
    <text evidence="1">The sequence shown here is derived from an EMBL/GenBank/DDBJ whole genome shotgun (WGS) entry which is preliminary data.</text>
</comment>
<dbReference type="EMBL" id="JARJCW010000001">
    <property type="protein sequence ID" value="KAJ7230077.1"/>
    <property type="molecule type" value="Genomic_DNA"/>
</dbReference>
<dbReference type="AlphaFoldDB" id="A0AAD7E682"/>
<sequence length="327" mass="37678">MTFGKELHATNHHDILAHCELLGLVGDHAVPLLLQIEHRIDTYLETYGPPIQRAFPQNHEGHDLGPLLRYRGVKHPDYFGTPYQRCSRCRTIFLREAPSPTRLDNTPDLHLILNVRQELFSLFPVSASSTLPIARYRLALGTTNHTSVVHSRARSKDHDIAGHIDIDMPVRIIVWIDPDTPVFTTLYARILPRDVSQFWALRVDDFAAKLQAIGFDTSGSGQFYWQPRDQWMQTRWSTFEFYVKRPDQFFHVAKTGVKVDLEDFFSRSSLFSLTMPNQFFDSTFHNFGGHNSHIAIAFYLRNSFFDHSPDKVVDTATSEILDKMFNS</sequence>
<keyword evidence="2" id="KW-1185">Reference proteome</keyword>
<proteinExistence type="predicted"/>
<evidence type="ECO:0000313" key="1">
    <source>
        <dbReference type="EMBL" id="KAJ7230077.1"/>
    </source>
</evidence>
<protein>
    <submittedName>
        <fullName evidence="1">Uncharacterized protein</fullName>
    </submittedName>
</protein>
<gene>
    <name evidence="1" type="ORF">GGX14DRAFT_384035</name>
</gene>
<name>A0AAD7E682_9AGAR</name>
<accession>A0AAD7E682</accession>
<reference evidence="1" key="1">
    <citation type="submission" date="2023-03" db="EMBL/GenBank/DDBJ databases">
        <title>Massive genome expansion in bonnet fungi (Mycena s.s.) driven by repeated elements and novel gene families across ecological guilds.</title>
        <authorList>
            <consortium name="Lawrence Berkeley National Laboratory"/>
            <person name="Harder C.B."/>
            <person name="Miyauchi S."/>
            <person name="Viragh M."/>
            <person name="Kuo A."/>
            <person name="Thoen E."/>
            <person name="Andreopoulos B."/>
            <person name="Lu D."/>
            <person name="Skrede I."/>
            <person name="Drula E."/>
            <person name="Henrissat B."/>
            <person name="Morin E."/>
            <person name="Kohler A."/>
            <person name="Barry K."/>
            <person name="LaButti K."/>
            <person name="Morin E."/>
            <person name="Salamov A."/>
            <person name="Lipzen A."/>
            <person name="Mereny Z."/>
            <person name="Hegedus B."/>
            <person name="Baldrian P."/>
            <person name="Stursova M."/>
            <person name="Weitz H."/>
            <person name="Taylor A."/>
            <person name="Grigoriev I.V."/>
            <person name="Nagy L.G."/>
            <person name="Martin F."/>
            <person name="Kauserud H."/>
        </authorList>
    </citation>
    <scope>NUCLEOTIDE SEQUENCE</scope>
    <source>
        <strain evidence="1">9144</strain>
    </source>
</reference>